<evidence type="ECO:0000313" key="2">
    <source>
        <dbReference type="EMBL" id="KAK4210434.1"/>
    </source>
</evidence>
<keyword evidence="1" id="KW-1133">Transmembrane helix</keyword>
<feature type="transmembrane region" description="Helical" evidence="1">
    <location>
        <begin position="12"/>
        <end position="35"/>
    </location>
</feature>
<keyword evidence="3" id="KW-1185">Reference proteome</keyword>
<accession>A0AAN6Y0Z8</accession>
<dbReference type="Proteomes" id="UP001301769">
    <property type="component" value="Unassembled WGS sequence"/>
</dbReference>
<evidence type="ECO:0000256" key="1">
    <source>
        <dbReference type="SAM" id="Phobius"/>
    </source>
</evidence>
<gene>
    <name evidence="2" type="ORF">QBC37DRAFT_428811</name>
</gene>
<sequence>MAAAVPVMVSLMVAMAALMVRTMVIMVPFVAPIVVPGGIRGRFPIRIPLVISESTITFWSMRSRTHGQVFPDAGTYSPLVNGIRERVSTAKTGIVVPRSAVHTSIRFFLFDWRNIVLWVKFSRAFF</sequence>
<reference evidence="2" key="2">
    <citation type="submission" date="2023-05" db="EMBL/GenBank/DDBJ databases">
        <authorList>
            <consortium name="Lawrence Berkeley National Laboratory"/>
            <person name="Steindorff A."/>
            <person name="Hensen N."/>
            <person name="Bonometti L."/>
            <person name="Westerberg I."/>
            <person name="Brannstrom I.O."/>
            <person name="Guillou S."/>
            <person name="Cros-Aarteil S."/>
            <person name="Calhoun S."/>
            <person name="Haridas S."/>
            <person name="Kuo A."/>
            <person name="Mondo S."/>
            <person name="Pangilinan J."/>
            <person name="Riley R."/>
            <person name="Labutti K."/>
            <person name="Andreopoulos B."/>
            <person name="Lipzen A."/>
            <person name="Chen C."/>
            <person name="Yanf M."/>
            <person name="Daum C."/>
            <person name="Ng V."/>
            <person name="Clum A."/>
            <person name="Ohm R."/>
            <person name="Martin F."/>
            <person name="Silar P."/>
            <person name="Natvig D."/>
            <person name="Lalanne C."/>
            <person name="Gautier V."/>
            <person name="Ament-Velasquez S.L."/>
            <person name="Kruys A."/>
            <person name="Hutchinson M.I."/>
            <person name="Powell A.J."/>
            <person name="Barry K."/>
            <person name="Miller A.N."/>
            <person name="Grigoriev I.V."/>
            <person name="Debuchy R."/>
            <person name="Gladieux P."/>
            <person name="Thoren M.H."/>
            <person name="Johannesson H."/>
        </authorList>
    </citation>
    <scope>NUCLEOTIDE SEQUENCE</scope>
    <source>
        <strain evidence="2">PSN293</strain>
    </source>
</reference>
<dbReference type="EMBL" id="MU858175">
    <property type="protein sequence ID" value="KAK4210434.1"/>
    <property type="molecule type" value="Genomic_DNA"/>
</dbReference>
<keyword evidence="1" id="KW-0812">Transmembrane</keyword>
<comment type="caution">
    <text evidence="2">The sequence shown here is derived from an EMBL/GenBank/DDBJ whole genome shotgun (WGS) entry which is preliminary data.</text>
</comment>
<organism evidence="2 3">
    <name type="scientific">Rhypophila decipiens</name>
    <dbReference type="NCBI Taxonomy" id="261697"/>
    <lineage>
        <taxon>Eukaryota</taxon>
        <taxon>Fungi</taxon>
        <taxon>Dikarya</taxon>
        <taxon>Ascomycota</taxon>
        <taxon>Pezizomycotina</taxon>
        <taxon>Sordariomycetes</taxon>
        <taxon>Sordariomycetidae</taxon>
        <taxon>Sordariales</taxon>
        <taxon>Naviculisporaceae</taxon>
        <taxon>Rhypophila</taxon>
    </lineage>
</organism>
<proteinExistence type="predicted"/>
<dbReference type="AlphaFoldDB" id="A0AAN6Y0Z8"/>
<evidence type="ECO:0000313" key="3">
    <source>
        <dbReference type="Proteomes" id="UP001301769"/>
    </source>
</evidence>
<keyword evidence="1" id="KW-0472">Membrane</keyword>
<name>A0AAN6Y0Z8_9PEZI</name>
<reference evidence="2" key="1">
    <citation type="journal article" date="2023" name="Mol. Phylogenet. Evol.">
        <title>Genome-scale phylogeny and comparative genomics of the fungal order Sordariales.</title>
        <authorList>
            <person name="Hensen N."/>
            <person name="Bonometti L."/>
            <person name="Westerberg I."/>
            <person name="Brannstrom I.O."/>
            <person name="Guillou S."/>
            <person name="Cros-Aarteil S."/>
            <person name="Calhoun S."/>
            <person name="Haridas S."/>
            <person name="Kuo A."/>
            <person name="Mondo S."/>
            <person name="Pangilinan J."/>
            <person name="Riley R."/>
            <person name="LaButti K."/>
            <person name="Andreopoulos B."/>
            <person name="Lipzen A."/>
            <person name="Chen C."/>
            <person name="Yan M."/>
            <person name="Daum C."/>
            <person name="Ng V."/>
            <person name="Clum A."/>
            <person name="Steindorff A."/>
            <person name="Ohm R.A."/>
            <person name="Martin F."/>
            <person name="Silar P."/>
            <person name="Natvig D.O."/>
            <person name="Lalanne C."/>
            <person name="Gautier V."/>
            <person name="Ament-Velasquez S.L."/>
            <person name="Kruys A."/>
            <person name="Hutchinson M.I."/>
            <person name="Powell A.J."/>
            <person name="Barry K."/>
            <person name="Miller A.N."/>
            <person name="Grigoriev I.V."/>
            <person name="Debuchy R."/>
            <person name="Gladieux P."/>
            <person name="Hiltunen Thoren M."/>
            <person name="Johannesson H."/>
        </authorList>
    </citation>
    <scope>NUCLEOTIDE SEQUENCE</scope>
    <source>
        <strain evidence="2">PSN293</strain>
    </source>
</reference>
<protein>
    <submittedName>
        <fullName evidence="2">Uncharacterized protein</fullName>
    </submittedName>
</protein>